<sequence>MTDVVVTGLGAITPLGGTVAETWQALLNGTSGAAALPPEWKDQYGLPVEFATQVTADVEDVLSRVQAKRMDRTTQFSLISAKQAWADAQSPEVDPARLAVVMGTGIGGVVTVMNQWDVLREKGTRRVSPLTVPMLMPNAGAAAVSLELGARGASRTPVSACASGAEAVAVGLGLLRRGEADVVVVGGAESCIHPMPMAGFAQMQALSTRNDSPTTASRPYDTDRDGFVLGEGGGALVLESAEHAAARGARVYARVLGAGMTSDAHHIAAPEPEGVGAASAMSMAVEDAGVSAADIVHVNAHATSTPVGDIAESKAIRRAFGDEADHMAVSGTKSLTGHLLGGAGAVESVFTVMALHDRTAPATANIESFDEAIQLDVVRDAHRELPAGQVAALNNSFGFGGHNVAVVFGSAS</sequence>
<evidence type="ECO:0000256" key="10">
    <source>
        <dbReference type="ARBA" id="ARBA00023315"/>
    </source>
</evidence>
<evidence type="ECO:0000256" key="12">
    <source>
        <dbReference type="ARBA" id="ARBA00047318"/>
    </source>
</evidence>
<dbReference type="Gene3D" id="3.40.47.10">
    <property type="match status" value="2"/>
</dbReference>
<organism evidence="18 19">
    <name type="scientific">Kytococcus sedentarius (strain ATCC 14392 / DSM 20547 / JCM 11482 / CCUG 33030 / NBRC 15357 / NCTC 11040 / CCM 314 / 541)</name>
    <name type="common">Micrococcus sedentarius</name>
    <dbReference type="NCBI Taxonomy" id="478801"/>
    <lineage>
        <taxon>Bacteria</taxon>
        <taxon>Bacillati</taxon>
        <taxon>Actinomycetota</taxon>
        <taxon>Actinomycetes</taxon>
        <taxon>Micrococcales</taxon>
        <taxon>Kytococcaceae</taxon>
        <taxon>Kytococcus</taxon>
    </lineage>
</organism>
<dbReference type="Pfam" id="PF02801">
    <property type="entry name" value="Ketoacyl-synt_C"/>
    <property type="match status" value="1"/>
</dbReference>
<evidence type="ECO:0000256" key="1">
    <source>
        <dbReference type="ARBA" id="ARBA00005194"/>
    </source>
</evidence>
<evidence type="ECO:0000256" key="4">
    <source>
        <dbReference type="ARBA" id="ARBA00014657"/>
    </source>
</evidence>
<feature type="domain" description="Ketosynthase family 3 (KS3)" evidence="17">
    <location>
        <begin position="1"/>
        <end position="410"/>
    </location>
</feature>
<dbReference type="EC" id="2.3.1.179" evidence="3 14"/>
<comment type="catalytic activity">
    <reaction evidence="13 14">
        <text>a fatty acyl-[ACP] + malonyl-[ACP] + H(+) = a 3-oxoacyl-[ACP] + holo-[ACP] + CO2</text>
        <dbReference type="Rhea" id="RHEA:22836"/>
        <dbReference type="Rhea" id="RHEA-COMP:9623"/>
        <dbReference type="Rhea" id="RHEA-COMP:9685"/>
        <dbReference type="Rhea" id="RHEA-COMP:9916"/>
        <dbReference type="Rhea" id="RHEA-COMP:14125"/>
        <dbReference type="ChEBI" id="CHEBI:15378"/>
        <dbReference type="ChEBI" id="CHEBI:16526"/>
        <dbReference type="ChEBI" id="CHEBI:64479"/>
        <dbReference type="ChEBI" id="CHEBI:78449"/>
        <dbReference type="ChEBI" id="CHEBI:78776"/>
        <dbReference type="ChEBI" id="CHEBI:138651"/>
    </reaction>
</comment>
<dbReference type="GO" id="GO:0005829">
    <property type="term" value="C:cytosol"/>
    <property type="evidence" value="ECO:0007669"/>
    <property type="project" value="TreeGrafter"/>
</dbReference>
<dbReference type="InterPro" id="IPR017568">
    <property type="entry name" value="3-oxoacyl-ACP_synth-2"/>
</dbReference>
<dbReference type="InterPro" id="IPR014031">
    <property type="entry name" value="Ketoacyl_synth_C"/>
</dbReference>
<keyword evidence="7" id="KW-0276">Fatty acid metabolism</keyword>
<dbReference type="KEGG" id="kse:Ksed_12000"/>
<evidence type="ECO:0000256" key="15">
    <source>
        <dbReference type="PIRSR" id="PIRSR000447-1"/>
    </source>
</evidence>
<reference evidence="18 19" key="1">
    <citation type="journal article" date="2009" name="Stand. Genomic Sci.">
        <title>Complete genome sequence of Kytococcus sedentarius type strain (541).</title>
        <authorList>
            <person name="Sims D."/>
            <person name="Brettin T."/>
            <person name="Detter J.C."/>
            <person name="Han C."/>
            <person name="Lapidus A."/>
            <person name="Copeland A."/>
            <person name="Glavina Del Rio T."/>
            <person name="Nolan M."/>
            <person name="Chen F."/>
            <person name="Lucas S."/>
            <person name="Tice H."/>
            <person name="Cheng J.F."/>
            <person name="Bruce D."/>
            <person name="Goodwin L."/>
            <person name="Pitluck S."/>
            <person name="Ovchinnikova G."/>
            <person name="Pati A."/>
            <person name="Ivanova N."/>
            <person name="Mavrommatis K."/>
            <person name="Chen A."/>
            <person name="Palaniappan K."/>
            <person name="D'haeseleer P."/>
            <person name="Chain P."/>
            <person name="Bristow J."/>
            <person name="Eisen J.A."/>
            <person name="Markowitz V."/>
            <person name="Hugenholtz P."/>
            <person name="Schneider S."/>
            <person name="Goker M."/>
            <person name="Pukall R."/>
            <person name="Kyrpides N.C."/>
            <person name="Klenk H.P."/>
        </authorList>
    </citation>
    <scope>NUCLEOTIDE SEQUENCE [LARGE SCALE GENOMIC DNA]</scope>
    <source>
        <strain evidence="19">ATCC 14392 / DSM 20547 / JCM 11482 / CCUG 33030 / NBRC 15357 / NCTC 11040 / CCM 314 / 541</strain>
    </source>
</reference>
<dbReference type="STRING" id="478801.Ksed_12000"/>
<dbReference type="GO" id="GO:0004315">
    <property type="term" value="F:3-oxoacyl-[acyl-carrier-protein] synthase activity"/>
    <property type="evidence" value="ECO:0007669"/>
    <property type="project" value="UniProtKB-UniRule"/>
</dbReference>
<evidence type="ECO:0000256" key="14">
    <source>
        <dbReference type="PIRNR" id="PIRNR000447"/>
    </source>
</evidence>
<keyword evidence="6 14" id="KW-0808">Transferase</keyword>
<dbReference type="InterPro" id="IPR020841">
    <property type="entry name" value="PKS_Beta-ketoAc_synthase_dom"/>
</dbReference>
<dbReference type="UniPathway" id="UPA00094"/>
<dbReference type="GO" id="GO:0006633">
    <property type="term" value="P:fatty acid biosynthetic process"/>
    <property type="evidence" value="ECO:0007669"/>
    <property type="project" value="UniProtKB-UniRule"/>
</dbReference>
<keyword evidence="19" id="KW-1185">Reference proteome</keyword>
<evidence type="ECO:0000256" key="5">
    <source>
        <dbReference type="ARBA" id="ARBA00022516"/>
    </source>
</evidence>
<evidence type="ECO:0000256" key="16">
    <source>
        <dbReference type="RuleBase" id="RU003694"/>
    </source>
</evidence>
<dbReference type="EMBL" id="CP001686">
    <property type="protein sequence ID" value="ACV06237.1"/>
    <property type="molecule type" value="Genomic_DNA"/>
</dbReference>
<evidence type="ECO:0000313" key="19">
    <source>
        <dbReference type="Proteomes" id="UP000006666"/>
    </source>
</evidence>
<gene>
    <name evidence="18" type="ordered locus">Ksed_12000</name>
</gene>
<comment type="function">
    <text evidence="11 14">Involved in the type II fatty acid elongation cycle. Catalyzes the elongation of a wide range of acyl-ACP by the addition of two carbons from malonyl-ACP to an acyl acceptor. Can efficiently catalyze the conversion of palmitoleoyl-ACP (cis-hexadec-9-enoyl-ACP) to cis-vaccenoyl-ACP (cis-octadec-11-enoyl-ACP), an essential step in the thermal regulation of fatty acid composition.</text>
</comment>
<evidence type="ECO:0000256" key="3">
    <source>
        <dbReference type="ARBA" id="ARBA00012356"/>
    </source>
</evidence>
<dbReference type="HOGENOM" id="CLU_000022_69_2_11"/>
<dbReference type="CDD" id="cd00834">
    <property type="entry name" value="KAS_I_II"/>
    <property type="match status" value="1"/>
</dbReference>
<keyword evidence="10 14" id="KW-0012">Acyltransferase</keyword>
<dbReference type="NCBIfam" id="TIGR03150">
    <property type="entry name" value="fabF"/>
    <property type="match status" value="1"/>
</dbReference>
<name>C7NH67_KYTSD</name>
<accession>C7NH67</accession>
<keyword evidence="5 14" id="KW-0444">Lipid biosynthesis</keyword>
<comment type="similarity">
    <text evidence="2 14 16">Belongs to the thiolase-like superfamily. Beta-ketoacyl-ACP synthases family.</text>
</comment>
<evidence type="ECO:0000256" key="7">
    <source>
        <dbReference type="ARBA" id="ARBA00022832"/>
    </source>
</evidence>
<dbReference type="PANTHER" id="PTHR11712">
    <property type="entry name" value="POLYKETIDE SYNTHASE-RELATED"/>
    <property type="match status" value="1"/>
</dbReference>
<protein>
    <recommendedName>
        <fullName evidence="4 14">3-oxoacyl-[acyl-carrier-protein] synthase 2</fullName>
        <ecNumber evidence="3 14">2.3.1.179</ecNumber>
    </recommendedName>
</protein>
<dbReference type="PROSITE" id="PS52004">
    <property type="entry name" value="KS3_2"/>
    <property type="match status" value="1"/>
</dbReference>
<dbReference type="AlphaFoldDB" id="C7NH67"/>
<dbReference type="InterPro" id="IPR000794">
    <property type="entry name" value="Beta-ketoacyl_synthase"/>
</dbReference>
<keyword evidence="9 14" id="KW-0275">Fatty acid biosynthesis</keyword>
<keyword evidence="8" id="KW-0443">Lipid metabolism</keyword>
<evidence type="ECO:0000256" key="8">
    <source>
        <dbReference type="ARBA" id="ARBA00023098"/>
    </source>
</evidence>
<feature type="active site" description="For beta-ketoacyl synthase activity" evidence="15">
    <location>
        <position position="161"/>
    </location>
</feature>
<evidence type="ECO:0000313" key="18">
    <source>
        <dbReference type="EMBL" id="ACV06237.1"/>
    </source>
</evidence>
<dbReference type="SUPFAM" id="SSF53901">
    <property type="entry name" value="Thiolase-like"/>
    <property type="match status" value="2"/>
</dbReference>
<dbReference type="FunFam" id="3.40.47.10:FF:000018">
    <property type="entry name" value="3-oxoacyl-[acyl-carrier-protein] synthase 2"/>
    <property type="match status" value="1"/>
</dbReference>
<dbReference type="RefSeq" id="WP_015779182.1">
    <property type="nucleotide sequence ID" value="NC_013169.1"/>
</dbReference>
<evidence type="ECO:0000256" key="9">
    <source>
        <dbReference type="ARBA" id="ARBA00023160"/>
    </source>
</evidence>
<dbReference type="Pfam" id="PF00109">
    <property type="entry name" value="ketoacyl-synt"/>
    <property type="match status" value="1"/>
</dbReference>
<evidence type="ECO:0000256" key="6">
    <source>
        <dbReference type="ARBA" id="ARBA00022679"/>
    </source>
</evidence>
<dbReference type="SMART" id="SM00825">
    <property type="entry name" value="PKS_KS"/>
    <property type="match status" value="1"/>
</dbReference>
<proteinExistence type="inferred from homology"/>
<dbReference type="NCBIfam" id="NF005589">
    <property type="entry name" value="PRK07314.1"/>
    <property type="match status" value="1"/>
</dbReference>
<evidence type="ECO:0000256" key="13">
    <source>
        <dbReference type="ARBA" id="ARBA00047659"/>
    </source>
</evidence>
<comment type="pathway">
    <text evidence="1 14">Lipid metabolism; fatty acid biosynthesis.</text>
</comment>
<dbReference type="InterPro" id="IPR016039">
    <property type="entry name" value="Thiolase-like"/>
</dbReference>
<dbReference type="Proteomes" id="UP000006666">
    <property type="component" value="Chromosome"/>
</dbReference>
<evidence type="ECO:0000256" key="11">
    <source>
        <dbReference type="ARBA" id="ARBA00024006"/>
    </source>
</evidence>
<dbReference type="PANTHER" id="PTHR11712:SF336">
    <property type="entry name" value="3-OXOACYL-[ACYL-CARRIER-PROTEIN] SYNTHASE, MITOCHONDRIAL"/>
    <property type="match status" value="1"/>
</dbReference>
<comment type="catalytic activity">
    <reaction evidence="12 14">
        <text>(9Z)-hexadecenoyl-[ACP] + malonyl-[ACP] + H(+) = 3-oxo-(11Z)-octadecenoyl-[ACP] + holo-[ACP] + CO2</text>
        <dbReference type="Rhea" id="RHEA:55040"/>
        <dbReference type="Rhea" id="RHEA-COMP:9623"/>
        <dbReference type="Rhea" id="RHEA-COMP:9685"/>
        <dbReference type="Rhea" id="RHEA-COMP:10800"/>
        <dbReference type="Rhea" id="RHEA-COMP:14074"/>
        <dbReference type="ChEBI" id="CHEBI:15378"/>
        <dbReference type="ChEBI" id="CHEBI:16526"/>
        <dbReference type="ChEBI" id="CHEBI:64479"/>
        <dbReference type="ChEBI" id="CHEBI:78449"/>
        <dbReference type="ChEBI" id="CHEBI:83989"/>
        <dbReference type="ChEBI" id="CHEBI:138538"/>
        <dbReference type="EC" id="2.3.1.179"/>
    </reaction>
</comment>
<evidence type="ECO:0000256" key="2">
    <source>
        <dbReference type="ARBA" id="ARBA00008467"/>
    </source>
</evidence>
<dbReference type="PIRSF" id="PIRSF000447">
    <property type="entry name" value="KAS_II"/>
    <property type="match status" value="1"/>
</dbReference>
<evidence type="ECO:0000259" key="17">
    <source>
        <dbReference type="PROSITE" id="PS52004"/>
    </source>
</evidence>
<dbReference type="InterPro" id="IPR014030">
    <property type="entry name" value="Ketoacyl_synth_N"/>
</dbReference>
<dbReference type="eggNOG" id="COG0304">
    <property type="taxonomic scope" value="Bacteria"/>
</dbReference>